<protein>
    <submittedName>
        <fullName evidence="1">Uncharacterized protein</fullName>
    </submittedName>
</protein>
<evidence type="ECO:0000313" key="2">
    <source>
        <dbReference type="Proteomes" id="UP000236333"/>
    </source>
</evidence>
<dbReference type="Proteomes" id="UP000236333">
    <property type="component" value="Unassembled WGS sequence"/>
</dbReference>
<reference evidence="1 2" key="1">
    <citation type="journal article" date="2017" name="Mol. Biol. Evol.">
        <title>The 4-celled Tetrabaena socialis nuclear genome reveals the essential components for genetic control of cell number at the origin of multicellularity in the volvocine lineage.</title>
        <authorList>
            <person name="Featherston J."/>
            <person name="Arakaki Y."/>
            <person name="Hanschen E.R."/>
            <person name="Ferris P.J."/>
            <person name="Michod R.E."/>
            <person name="Olson B.J.S.C."/>
            <person name="Nozaki H."/>
            <person name="Durand P.M."/>
        </authorList>
    </citation>
    <scope>NUCLEOTIDE SEQUENCE [LARGE SCALE GENOMIC DNA]</scope>
    <source>
        <strain evidence="1 2">NIES-571</strain>
    </source>
</reference>
<gene>
    <name evidence="1" type="ORF">TSOC_010472</name>
</gene>
<keyword evidence="2" id="KW-1185">Reference proteome</keyword>
<sequence length="123" mass="13048">MEAVAARGGHRRLWIELTTQAIALGALVWGLRVCLQYLDPYREQREQAKKRASFLKRHLGRVLELNEFEQLLAAQGPNNLVDALSGAPTAGGGGGGGAAGPMPPGDMAALVALLMQLRGGFSQ</sequence>
<dbReference type="AlphaFoldDB" id="A0A2J7ZT92"/>
<accession>A0A2J7ZT92</accession>
<name>A0A2J7ZT92_9CHLO</name>
<organism evidence="1 2">
    <name type="scientific">Tetrabaena socialis</name>
    <dbReference type="NCBI Taxonomy" id="47790"/>
    <lineage>
        <taxon>Eukaryota</taxon>
        <taxon>Viridiplantae</taxon>
        <taxon>Chlorophyta</taxon>
        <taxon>core chlorophytes</taxon>
        <taxon>Chlorophyceae</taxon>
        <taxon>CS clade</taxon>
        <taxon>Chlamydomonadales</taxon>
        <taxon>Tetrabaenaceae</taxon>
        <taxon>Tetrabaena</taxon>
    </lineage>
</organism>
<evidence type="ECO:0000313" key="1">
    <source>
        <dbReference type="EMBL" id="PNH03460.1"/>
    </source>
</evidence>
<proteinExistence type="predicted"/>
<dbReference type="EMBL" id="PGGS01000500">
    <property type="protein sequence ID" value="PNH03460.1"/>
    <property type="molecule type" value="Genomic_DNA"/>
</dbReference>
<comment type="caution">
    <text evidence="1">The sequence shown here is derived from an EMBL/GenBank/DDBJ whole genome shotgun (WGS) entry which is preliminary data.</text>
</comment>